<dbReference type="RefSeq" id="WP_353948986.1">
    <property type="nucleotide sequence ID" value="NZ_CP159510.1"/>
</dbReference>
<dbReference type="PANTHER" id="PTHR43280">
    <property type="entry name" value="ARAC-FAMILY TRANSCRIPTIONAL REGULATOR"/>
    <property type="match status" value="1"/>
</dbReference>
<protein>
    <submittedName>
        <fullName evidence="5">AraC family transcriptional regulator</fullName>
    </submittedName>
</protein>
<dbReference type="InterPro" id="IPR009057">
    <property type="entry name" value="Homeodomain-like_sf"/>
</dbReference>
<dbReference type="SMART" id="SM00342">
    <property type="entry name" value="HTH_ARAC"/>
    <property type="match status" value="1"/>
</dbReference>
<name>A0AAU8IIW7_9BACL</name>
<dbReference type="Pfam" id="PF12833">
    <property type="entry name" value="HTH_18"/>
    <property type="match status" value="1"/>
</dbReference>
<dbReference type="InterPro" id="IPR014710">
    <property type="entry name" value="RmlC-like_jellyroll"/>
</dbReference>
<evidence type="ECO:0000313" key="5">
    <source>
        <dbReference type="EMBL" id="XCJ17901.1"/>
    </source>
</evidence>
<organism evidence="5">
    <name type="scientific">Sporolactobacillus sp. Y61</name>
    <dbReference type="NCBI Taxonomy" id="3160863"/>
    <lineage>
        <taxon>Bacteria</taxon>
        <taxon>Bacillati</taxon>
        <taxon>Bacillota</taxon>
        <taxon>Bacilli</taxon>
        <taxon>Bacillales</taxon>
        <taxon>Sporolactobacillaceae</taxon>
        <taxon>Sporolactobacillus</taxon>
    </lineage>
</organism>
<sequence length="282" mass="32807">MKKVMELKTHSRELSLVSCGYEECTKTQSFGPLSRNYYMLHFVLNGSGYYWIDGKSYMLQKNWCFFTPHELTTFYRANSQTPWTYVWICFDGNSVSSILKHCHLSAEHAICCVPHIEEVKHLIFEMMNDSLLTPANELYIQGNLYHIFALLEKDTGASFSDMEIADNVYISQALNYIISSSRHSYERLTVKHVANHLHVSRSYLYSLFKRYLNMSPQQFIKQSKITRAGELLAKTDAPITEIAGESGYKNPFAFSRAFKSEHFLTPQEYRKIYKHPQNLLNI</sequence>
<dbReference type="Gene3D" id="1.10.10.60">
    <property type="entry name" value="Homeodomain-like"/>
    <property type="match status" value="2"/>
</dbReference>
<dbReference type="GO" id="GO:0003700">
    <property type="term" value="F:DNA-binding transcription factor activity"/>
    <property type="evidence" value="ECO:0007669"/>
    <property type="project" value="InterPro"/>
</dbReference>
<dbReference type="InterPro" id="IPR003313">
    <property type="entry name" value="AraC-bd"/>
</dbReference>
<dbReference type="PANTHER" id="PTHR43280:SF2">
    <property type="entry name" value="HTH-TYPE TRANSCRIPTIONAL REGULATOR EXSA"/>
    <property type="match status" value="1"/>
</dbReference>
<dbReference type="Gene3D" id="2.60.120.10">
    <property type="entry name" value="Jelly Rolls"/>
    <property type="match status" value="1"/>
</dbReference>
<dbReference type="SUPFAM" id="SSF46689">
    <property type="entry name" value="Homeodomain-like"/>
    <property type="match status" value="2"/>
</dbReference>
<dbReference type="EMBL" id="CP159510">
    <property type="protein sequence ID" value="XCJ17901.1"/>
    <property type="molecule type" value="Genomic_DNA"/>
</dbReference>
<gene>
    <name evidence="5" type="ORF">ABNN70_05365</name>
</gene>
<evidence type="ECO:0000256" key="1">
    <source>
        <dbReference type="ARBA" id="ARBA00023015"/>
    </source>
</evidence>
<dbReference type="CDD" id="cd06986">
    <property type="entry name" value="cupin_MmsR-like_N"/>
    <property type="match status" value="1"/>
</dbReference>
<dbReference type="InterPro" id="IPR037923">
    <property type="entry name" value="HTH-like"/>
</dbReference>
<proteinExistence type="predicted"/>
<evidence type="ECO:0000256" key="3">
    <source>
        <dbReference type="ARBA" id="ARBA00023163"/>
    </source>
</evidence>
<reference evidence="5" key="1">
    <citation type="submission" date="2024-06" db="EMBL/GenBank/DDBJ databases">
        <authorList>
            <person name="Fan A."/>
            <person name="Zhang F.Y."/>
            <person name="Zhang L."/>
        </authorList>
    </citation>
    <scope>NUCLEOTIDE SEQUENCE</scope>
    <source>
        <strain evidence="5">Y61</strain>
    </source>
</reference>
<dbReference type="PROSITE" id="PS01124">
    <property type="entry name" value="HTH_ARAC_FAMILY_2"/>
    <property type="match status" value="1"/>
</dbReference>
<keyword evidence="2" id="KW-0238">DNA-binding</keyword>
<dbReference type="AlphaFoldDB" id="A0AAU8IIW7"/>
<dbReference type="SUPFAM" id="SSF51215">
    <property type="entry name" value="Regulatory protein AraC"/>
    <property type="match status" value="1"/>
</dbReference>
<accession>A0AAU8IIW7</accession>
<keyword evidence="3" id="KW-0804">Transcription</keyword>
<evidence type="ECO:0000256" key="2">
    <source>
        <dbReference type="ARBA" id="ARBA00023125"/>
    </source>
</evidence>
<evidence type="ECO:0000259" key="4">
    <source>
        <dbReference type="PROSITE" id="PS01124"/>
    </source>
</evidence>
<dbReference type="GO" id="GO:0043565">
    <property type="term" value="F:sequence-specific DNA binding"/>
    <property type="evidence" value="ECO:0007669"/>
    <property type="project" value="InterPro"/>
</dbReference>
<keyword evidence="1" id="KW-0805">Transcription regulation</keyword>
<feature type="domain" description="HTH araC/xylS-type" evidence="4">
    <location>
        <begin position="171"/>
        <end position="272"/>
    </location>
</feature>
<dbReference type="InterPro" id="IPR018060">
    <property type="entry name" value="HTH_AraC"/>
</dbReference>
<dbReference type="Pfam" id="PF02311">
    <property type="entry name" value="AraC_binding"/>
    <property type="match status" value="1"/>
</dbReference>